<reference evidence="4" key="2">
    <citation type="submission" date="2025-08" db="UniProtKB">
        <authorList>
            <consortium name="RefSeq"/>
        </authorList>
    </citation>
    <scope>IDENTIFICATION</scope>
    <source>
        <tissue evidence="4">Leaf</tissue>
    </source>
</reference>
<evidence type="ECO:0000256" key="1">
    <source>
        <dbReference type="SAM" id="MobiDB-lite"/>
    </source>
</evidence>
<dbReference type="PANTHER" id="PTHR33116:SF78">
    <property type="entry name" value="OS12G0587133 PROTEIN"/>
    <property type="match status" value="1"/>
</dbReference>
<dbReference type="GeneID" id="104715904"/>
<evidence type="ECO:0000313" key="3">
    <source>
        <dbReference type="Proteomes" id="UP000694864"/>
    </source>
</evidence>
<sequence>MYLKSYPLGFDDGQLCIDLRDNLFAHLSPRTNGAGKVLEDKGMSQNEVSSDSLSEEDDNPEADSDQTHVSQANSQAIVSRVFPCWNFEGNYEFSDLGKIWLTWHPSVQVTIICKSLQMITCLVKLPFVSDQIVVSVVYASSTCSASRRSLWAEIVDLSQNSSISTKPWTVLGDFNQILLPHEHSNLEAHSVPSGMRELSQCLLSSSLSDLPYCGSTFTWTNKHSIGLVAKKLDRVVVNDVWLAAFPTSLAVFGEPAFSDHSPGCIFLDCQKQKRKKPFKFLSLLNQNPEFGPLIKVWWDALQFDGTQMFKISKKLKLLKNVIRDFSKVNYSGIEKRVQEAYANLLACQQDLLATPSSENVDKEKEAHRIWTSLALAEESFLKQRSHDNDQVVDSRQGIQNLVVDFYKGLFGGQSARSSVSVSEIADLVTQRCSSSAIQILNAPYSPEEIKKATFSLPRNKAPGPDGYCVEFFTAQWETVGSSAIEAVTEFFRSGKMLKQWNATIITLIPKTPNAQRVGEFRPIACCNTLYKIVSKLLANRLKRVIPDLVSNSQSAFIPGRLLVENVLLATELVQGYNQKNISQRGMLKVDLKKAFDSVIWEFIINTLKAMEFPAHFISLIKQCISTASFSICINGELCGHFTGSKGLRQGDSISPYLFVLVMEVFSQMLRKAYNNSLIGAHANTSNPQVTHLAFADDIMVFFDGKLNSLSNITGVLHEFSAASGLHMNKSKTDLYLAGVTQVETSLMASLGFNIGSLQVRYLGLPLMHRKLRLSEYRPLLDALTKRFSSWAARALSYAGRLQLLSSVIHGTLNFWMSAFILPKGCIKKVESLCRNFLWNGDVTKRGSAKVAWSNVCLPKEEGGLGLRNLSFWNRTLCLKLIWRLFSASDSLWALWLRNTKIKDGSFWAIDAKKQSSWTWKAMLNLRHTARHFLKARLGNGQQLNFWYDCWTPFGPLIDYLGPSGPNQVGIPLQGKVAHACSPTGWNLRPARSNQALDLHIFLATIQSPLLALEQDSFFWMTGPVEFQMFSTKRTWEEIRPRQNPLPWTSQVWFKGAIPRHAFMMWLLHLDRLPTKARLASWDSHIDATCCLCGCYQETRDHLFLHCKVSEDLWSEVTRRLGYRSFSFHTWDAFTSWMDMKDKTSTRPLQRLVTQATVYALWWERNTRYHHNISTETTILFKGLDKQIRDAILAKKARKQFKAAMALWLKYI</sequence>
<proteinExistence type="predicted"/>
<reference evidence="3" key="1">
    <citation type="journal article" date="2014" name="Nat. Commun.">
        <title>The emerging biofuel crop Camelina sativa retains a highly undifferentiated hexaploid genome structure.</title>
        <authorList>
            <person name="Kagale S."/>
            <person name="Koh C."/>
            <person name="Nixon J."/>
            <person name="Bollina V."/>
            <person name="Clarke W.E."/>
            <person name="Tuteja R."/>
            <person name="Spillane C."/>
            <person name="Robinson S.J."/>
            <person name="Links M.G."/>
            <person name="Clarke C."/>
            <person name="Higgins E.E."/>
            <person name="Huebert T."/>
            <person name="Sharpe A.G."/>
            <person name="Parkin I.A."/>
        </authorList>
    </citation>
    <scope>NUCLEOTIDE SEQUENCE [LARGE SCALE GENOMIC DNA]</scope>
    <source>
        <strain evidence="3">cv. DH55</strain>
    </source>
</reference>
<feature type="compositionally biased region" description="Acidic residues" evidence="1">
    <location>
        <begin position="53"/>
        <end position="64"/>
    </location>
</feature>
<protein>
    <submittedName>
        <fullName evidence="4">Uncharacterized protein LOC104715904</fullName>
    </submittedName>
</protein>
<dbReference type="CDD" id="cd01650">
    <property type="entry name" value="RT_nLTR_like"/>
    <property type="match status" value="1"/>
</dbReference>
<dbReference type="Gene3D" id="3.60.10.10">
    <property type="entry name" value="Endonuclease/exonuclease/phosphatase"/>
    <property type="match status" value="1"/>
</dbReference>
<name>A0ABM0TUC3_CAMSA</name>
<dbReference type="Proteomes" id="UP000694864">
    <property type="component" value="Chromosome 9"/>
</dbReference>
<feature type="domain" description="Reverse transcriptase" evidence="2">
    <location>
        <begin position="489"/>
        <end position="754"/>
    </location>
</feature>
<dbReference type="SUPFAM" id="SSF56672">
    <property type="entry name" value="DNA/RNA polymerases"/>
    <property type="match status" value="1"/>
</dbReference>
<accession>A0ABM0TUC3</accession>
<dbReference type="InterPro" id="IPR000477">
    <property type="entry name" value="RT_dom"/>
</dbReference>
<dbReference type="SUPFAM" id="SSF56219">
    <property type="entry name" value="DNase I-like"/>
    <property type="match status" value="1"/>
</dbReference>
<organism evidence="3 4">
    <name type="scientific">Camelina sativa</name>
    <name type="common">False flax</name>
    <name type="synonym">Myagrum sativum</name>
    <dbReference type="NCBI Taxonomy" id="90675"/>
    <lineage>
        <taxon>Eukaryota</taxon>
        <taxon>Viridiplantae</taxon>
        <taxon>Streptophyta</taxon>
        <taxon>Embryophyta</taxon>
        <taxon>Tracheophyta</taxon>
        <taxon>Spermatophyta</taxon>
        <taxon>Magnoliopsida</taxon>
        <taxon>eudicotyledons</taxon>
        <taxon>Gunneridae</taxon>
        <taxon>Pentapetalae</taxon>
        <taxon>rosids</taxon>
        <taxon>malvids</taxon>
        <taxon>Brassicales</taxon>
        <taxon>Brassicaceae</taxon>
        <taxon>Camelineae</taxon>
        <taxon>Camelina</taxon>
    </lineage>
</organism>
<dbReference type="RefSeq" id="XP_010431573.1">
    <property type="nucleotide sequence ID" value="XM_010433271.1"/>
</dbReference>
<keyword evidence="3" id="KW-1185">Reference proteome</keyword>
<dbReference type="InterPro" id="IPR036691">
    <property type="entry name" value="Endo/exonu/phosph_ase_sf"/>
</dbReference>
<dbReference type="InterPro" id="IPR043502">
    <property type="entry name" value="DNA/RNA_pol_sf"/>
</dbReference>
<evidence type="ECO:0000313" key="4">
    <source>
        <dbReference type="RefSeq" id="XP_010431573.1"/>
    </source>
</evidence>
<feature type="region of interest" description="Disordered" evidence="1">
    <location>
        <begin position="35"/>
        <end position="69"/>
    </location>
</feature>
<dbReference type="Pfam" id="PF13966">
    <property type="entry name" value="zf-RVT"/>
    <property type="match status" value="1"/>
</dbReference>
<dbReference type="InterPro" id="IPR026960">
    <property type="entry name" value="RVT-Znf"/>
</dbReference>
<evidence type="ECO:0000259" key="2">
    <source>
        <dbReference type="PROSITE" id="PS50878"/>
    </source>
</evidence>
<dbReference type="PROSITE" id="PS50878">
    <property type="entry name" value="RT_POL"/>
    <property type="match status" value="1"/>
</dbReference>
<dbReference type="Pfam" id="PF00078">
    <property type="entry name" value="RVT_1"/>
    <property type="match status" value="1"/>
</dbReference>
<gene>
    <name evidence="4" type="primary">LOC104715904</name>
</gene>
<dbReference type="PANTHER" id="PTHR33116">
    <property type="entry name" value="REVERSE TRANSCRIPTASE ZINC-BINDING DOMAIN-CONTAINING PROTEIN-RELATED-RELATED"/>
    <property type="match status" value="1"/>
</dbReference>